<keyword evidence="3" id="KW-1185">Reference proteome</keyword>
<dbReference type="Pfam" id="PF05523">
    <property type="entry name" value="FdtA"/>
    <property type="match status" value="1"/>
</dbReference>
<dbReference type="Gene3D" id="2.60.120.10">
    <property type="entry name" value="Jelly Rolls"/>
    <property type="match status" value="1"/>
</dbReference>
<proteinExistence type="predicted"/>
<dbReference type="InterPro" id="IPR011051">
    <property type="entry name" value="RmlC_Cupin_sf"/>
</dbReference>
<name>A0ABT0L871_9GAMM</name>
<dbReference type="RefSeq" id="WP_248939173.1">
    <property type="nucleotide sequence ID" value="NZ_JAKIKS010000013.1"/>
</dbReference>
<sequence length="136" mass="15688">MNYKLIDFNVVGDHRGKLVALESLDLIPFSINRIYYIYDTKEGISRGFHAHLDLEQVAVCVKGSCDFILDNGENRKIVHLDSPNTGLHIFGITWREMHNFSEDCVLLVIASEKYDESDYIRDYNKFKGIVEDGKEK</sequence>
<dbReference type="Proteomes" id="UP001203423">
    <property type="component" value="Unassembled WGS sequence"/>
</dbReference>
<dbReference type="InterPro" id="IPR008894">
    <property type="entry name" value="QdtA_cupin_dom"/>
</dbReference>
<comment type="caution">
    <text evidence="2">The sequence shown here is derived from an EMBL/GenBank/DDBJ whole genome shotgun (WGS) entry which is preliminary data.</text>
</comment>
<organism evidence="2 3">
    <name type="scientific">Shewanella surugensis</name>
    <dbReference type="NCBI Taxonomy" id="212020"/>
    <lineage>
        <taxon>Bacteria</taxon>
        <taxon>Pseudomonadati</taxon>
        <taxon>Pseudomonadota</taxon>
        <taxon>Gammaproteobacteria</taxon>
        <taxon>Alteromonadales</taxon>
        <taxon>Shewanellaceae</taxon>
        <taxon>Shewanella</taxon>
    </lineage>
</organism>
<feature type="domain" description="Sugar 3,4-ketoisomerase QdtA cupin" evidence="1">
    <location>
        <begin position="1"/>
        <end position="129"/>
    </location>
</feature>
<dbReference type="InterPro" id="IPR014710">
    <property type="entry name" value="RmlC-like_jellyroll"/>
</dbReference>
<dbReference type="CDD" id="cd20292">
    <property type="entry name" value="cupin_QdtA-like"/>
    <property type="match status" value="1"/>
</dbReference>
<evidence type="ECO:0000259" key="1">
    <source>
        <dbReference type="Pfam" id="PF05523"/>
    </source>
</evidence>
<gene>
    <name evidence="2" type="ORF">L2764_05200</name>
</gene>
<protein>
    <submittedName>
        <fullName evidence="2">FdtA/QdtA family cupin domain-containing protein</fullName>
    </submittedName>
</protein>
<accession>A0ABT0L871</accession>
<evidence type="ECO:0000313" key="3">
    <source>
        <dbReference type="Proteomes" id="UP001203423"/>
    </source>
</evidence>
<evidence type="ECO:0000313" key="2">
    <source>
        <dbReference type="EMBL" id="MCL1123893.1"/>
    </source>
</evidence>
<reference evidence="2 3" key="1">
    <citation type="submission" date="2022-01" db="EMBL/GenBank/DDBJ databases">
        <title>Whole genome-based taxonomy of the Shewanellaceae.</title>
        <authorList>
            <person name="Martin-Rodriguez A.J."/>
        </authorList>
    </citation>
    <scope>NUCLEOTIDE SEQUENCE [LARGE SCALE GENOMIC DNA]</scope>
    <source>
        <strain evidence="2 3">DSM 17177</strain>
    </source>
</reference>
<dbReference type="EMBL" id="JAKIKS010000013">
    <property type="protein sequence ID" value="MCL1123893.1"/>
    <property type="molecule type" value="Genomic_DNA"/>
</dbReference>
<dbReference type="SUPFAM" id="SSF51182">
    <property type="entry name" value="RmlC-like cupins"/>
    <property type="match status" value="1"/>
</dbReference>